<protein>
    <submittedName>
        <fullName evidence="2">Uncharacterized protein</fullName>
    </submittedName>
</protein>
<evidence type="ECO:0000313" key="3">
    <source>
        <dbReference type="Proteomes" id="UP001165074"/>
    </source>
</evidence>
<keyword evidence="3" id="KW-1185">Reference proteome</keyword>
<gene>
    <name evidence="2" type="ORF">Airi02_103890</name>
</gene>
<organism evidence="2 3">
    <name type="scientific">Actinoallomurus iriomotensis</name>
    <dbReference type="NCBI Taxonomy" id="478107"/>
    <lineage>
        <taxon>Bacteria</taxon>
        <taxon>Bacillati</taxon>
        <taxon>Actinomycetota</taxon>
        <taxon>Actinomycetes</taxon>
        <taxon>Streptosporangiales</taxon>
        <taxon>Thermomonosporaceae</taxon>
        <taxon>Actinoallomurus</taxon>
    </lineage>
</organism>
<sequence>MSAAADNASPVIAMTAGRNGEEPDEGLRTSMSSPYRGDTTAPVVLDSPTNGALLTVTCRLLTVNEICCASQAGVA</sequence>
<dbReference type="Proteomes" id="UP001165074">
    <property type="component" value="Unassembled WGS sequence"/>
</dbReference>
<proteinExistence type="predicted"/>
<name>A0A9W6SF75_9ACTN</name>
<comment type="caution">
    <text evidence="2">The sequence shown here is derived from an EMBL/GenBank/DDBJ whole genome shotgun (WGS) entry which is preliminary data.</text>
</comment>
<reference evidence="2" key="1">
    <citation type="submission" date="2023-03" db="EMBL/GenBank/DDBJ databases">
        <title>Actinoallomurus iriomotensis NBRC 103684.</title>
        <authorList>
            <person name="Ichikawa N."/>
            <person name="Sato H."/>
            <person name="Tonouchi N."/>
        </authorList>
    </citation>
    <scope>NUCLEOTIDE SEQUENCE</scope>
    <source>
        <strain evidence="2">NBRC 103684</strain>
    </source>
</reference>
<feature type="region of interest" description="Disordered" evidence="1">
    <location>
        <begin position="1"/>
        <end position="44"/>
    </location>
</feature>
<evidence type="ECO:0000256" key="1">
    <source>
        <dbReference type="SAM" id="MobiDB-lite"/>
    </source>
</evidence>
<dbReference type="EMBL" id="BSTK01000029">
    <property type="protein sequence ID" value="GLY92461.1"/>
    <property type="molecule type" value="Genomic_DNA"/>
</dbReference>
<dbReference type="AlphaFoldDB" id="A0A9W6SF75"/>
<evidence type="ECO:0000313" key="2">
    <source>
        <dbReference type="EMBL" id="GLY92461.1"/>
    </source>
</evidence>
<accession>A0A9W6SF75</accession>